<organism evidence="6 7">
    <name type="scientific">Harryflintia acetispora</name>
    <dbReference type="NCBI Taxonomy" id="1849041"/>
    <lineage>
        <taxon>Bacteria</taxon>
        <taxon>Bacillati</taxon>
        <taxon>Bacillota</taxon>
        <taxon>Clostridia</taxon>
        <taxon>Eubacteriales</taxon>
        <taxon>Oscillospiraceae</taxon>
        <taxon>Harryflintia</taxon>
    </lineage>
</organism>
<dbReference type="GO" id="GO:0004527">
    <property type="term" value="F:exonuclease activity"/>
    <property type="evidence" value="ECO:0007669"/>
    <property type="project" value="UniProtKB-KW"/>
</dbReference>
<evidence type="ECO:0000256" key="1">
    <source>
        <dbReference type="ARBA" id="ARBA00006930"/>
    </source>
</evidence>
<dbReference type="PANTHER" id="PTHR32114:SF2">
    <property type="entry name" value="ABC TRANSPORTER ABCH.3"/>
    <property type="match status" value="1"/>
</dbReference>
<dbReference type="Gene3D" id="3.40.50.300">
    <property type="entry name" value="P-loop containing nucleotide triphosphate hydrolases"/>
    <property type="match status" value="2"/>
</dbReference>
<keyword evidence="6" id="KW-0540">Nuclease</keyword>
<dbReference type="Proteomes" id="UP000294682">
    <property type="component" value="Unassembled WGS sequence"/>
</dbReference>
<feature type="domain" description="Rad50/SbcC-type AAA" evidence="5">
    <location>
        <begin position="6"/>
        <end position="195"/>
    </location>
</feature>
<reference evidence="6 7" key="1">
    <citation type="submission" date="2019-03" db="EMBL/GenBank/DDBJ databases">
        <title>Genomic Encyclopedia of Type Strains, Phase IV (KMG-IV): sequencing the most valuable type-strain genomes for metagenomic binning, comparative biology and taxonomic classification.</title>
        <authorList>
            <person name="Goeker M."/>
        </authorList>
    </citation>
    <scope>NUCLEOTIDE SEQUENCE [LARGE SCALE GENOMIC DNA]</scope>
    <source>
        <strain evidence="6 7">DSM 100433</strain>
    </source>
</reference>
<dbReference type="AlphaFoldDB" id="A0A9X8Y976"/>
<dbReference type="RefSeq" id="WP_132084078.1">
    <property type="nucleotide sequence ID" value="NZ_SLUK01000002.1"/>
</dbReference>
<dbReference type="EMBL" id="SLUK01000002">
    <property type="protein sequence ID" value="TCL44711.1"/>
    <property type="molecule type" value="Genomic_DNA"/>
</dbReference>
<dbReference type="SUPFAM" id="SSF52540">
    <property type="entry name" value="P-loop containing nucleoside triphosphate hydrolases"/>
    <property type="match status" value="1"/>
</dbReference>
<dbReference type="Pfam" id="PF13476">
    <property type="entry name" value="AAA_23"/>
    <property type="match status" value="1"/>
</dbReference>
<gene>
    <name evidence="6" type="ORF">EDD78_102337</name>
</gene>
<keyword evidence="7" id="KW-1185">Reference proteome</keyword>
<keyword evidence="6" id="KW-0378">Hydrolase</keyword>
<evidence type="ECO:0000256" key="4">
    <source>
        <dbReference type="SAM" id="Coils"/>
    </source>
</evidence>
<accession>A0A9X8Y976</accession>
<dbReference type="Pfam" id="PF13558">
    <property type="entry name" value="SbcC_Walker_B"/>
    <property type="match status" value="1"/>
</dbReference>
<evidence type="ECO:0000256" key="2">
    <source>
        <dbReference type="ARBA" id="ARBA00011322"/>
    </source>
</evidence>
<protein>
    <recommendedName>
        <fullName evidence="3">Nuclease SbcCD subunit C</fullName>
    </recommendedName>
</protein>
<dbReference type="PANTHER" id="PTHR32114">
    <property type="entry name" value="ABC TRANSPORTER ABCH.3"/>
    <property type="match status" value="1"/>
</dbReference>
<evidence type="ECO:0000256" key="3">
    <source>
        <dbReference type="ARBA" id="ARBA00013368"/>
    </source>
</evidence>
<evidence type="ECO:0000313" key="7">
    <source>
        <dbReference type="Proteomes" id="UP000294682"/>
    </source>
</evidence>
<comment type="subunit">
    <text evidence="2">Heterodimer of SbcC and SbcD.</text>
</comment>
<comment type="caution">
    <text evidence="6">The sequence shown here is derived from an EMBL/GenBank/DDBJ whole genome shotgun (WGS) entry which is preliminary data.</text>
</comment>
<evidence type="ECO:0000259" key="5">
    <source>
        <dbReference type="Pfam" id="PF13476"/>
    </source>
</evidence>
<keyword evidence="4" id="KW-0175">Coiled coil</keyword>
<dbReference type="InterPro" id="IPR038729">
    <property type="entry name" value="Rad50/SbcC_AAA"/>
</dbReference>
<evidence type="ECO:0000313" key="6">
    <source>
        <dbReference type="EMBL" id="TCL44711.1"/>
    </source>
</evidence>
<name>A0A9X8Y976_9FIRM</name>
<feature type="coiled-coil region" evidence="4">
    <location>
        <begin position="549"/>
        <end position="740"/>
    </location>
</feature>
<feature type="coiled-coil region" evidence="4">
    <location>
        <begin position="360"/>
        <end position="457"/>
    </location>
</feature>
<keyword evidence="6" id="KW-0269">Exonuclease</keyword>
<proteinExistence type="inferred from homology"/>
<dbReference type="InterPro" id="IPR027417">
    <property type="entry name" value="P-loop_NTPase"/>
</dbReference>
<dbReference type="GO" id="GO:0016887">
    <property type="term" value="F:ATP hydrolysis activity"/>
    <property type="evidence" value="ECO:0007669"/>
    <property type="project" value="InterPro"/>
</dbReference>
<sequence length="986" mass="109726">MKPKYLELNAFGPFAQKEEIDFSRFEQDGVFLLSGPTGAGKTTIFDAISFALYGVPSGDGRESLSLKSQYSPDEETCYVRYRFEAGGHEYEVHRAPKQSRYSKRIKGLRLVPESAELTIDQKEVLTGNQNVNERLVEVLGIDREQFRQIVMLAQGDFMRLLSSDSKDKEKILRRVFSTECLYRFTERLREYALDIRRRQEDNLRLLQSVARSLSCENNPALQEACAQEFPDAGRLLELLERQIEADEGLLAGCDERLGSLAARLAALDLPGARELCERFSRRGELEQKMQEFLSEEPRLKKAHQELSRLQRAVAIAGERVACEQTAVQLEKARRSREEYAGQLQGLSPAFQEAELQYGQLETLRARQQECEERRLTLQERLSGLERLDALHLSCAQLEGRLKEADRRRELLELLLHRCELDEAKAAIVRGQELCLSLREAQKKYQSAKERFAHADREYKMGYEAFLDSQTGLLAATLLPGSPCPVCGSLSHPAPAPAAQTDVSQEALELLRLRREESLSAAKEAQVALQAGLAGLGGEEAQDPMSLLPLEQKEQSLEESAAALQREQEVLAASIAALFDPGKLDGSACRDREALSRRREELTKERSGLAARLETARGEVQELEARLSVPLSKEEAQRQIAALTVEATALREEAQAITKRYLELGSQKKSLGELLDSLSAQLETLQKEEAACRERYHSALEQNGFSGEEEHARCLARRGELDALRASLQSSQRQRDETAAQYRLLCDQLEGKTPPDLAALQEAAGALRAQQQEQAGERDRLLSRLSLNRAGREEIVRIAGSSGRLDAQYLDAGALGALASGNNPQKLTFERYVLGRYFDDILSVANLRLRQMTADRYAFRRREGRSSYISNTGLQIDILDAYTGKLRAVGTLSGGESFKASLALALGLADVVSHYNGRVNISTIFIDEGFGTLDAQSLESAMEALLSLREGGRLVGIISHVPELQTMIAQKISVIPSPQGSTLKILS</sequence>
<dbReference type="GO" id="GO:0006302">
    <property type="term" value="P:double-strand break repair"/>
    <property type="evidence" value="ECO:0007669"/>
    <property type="project" value="InterPro"/>
</dbReference>
<comment type="similarity">
    <text evidence="1">Belongs to the SMC family. SbcC subfamily.</text>
</comment>